<dbReference type="InterPro" id="IPR004474">
    <property type="entry name" value="LytR_CpsA_psr"/>
</dbReference>
<feature type="transmembrane region" description="Helical" evidence="6">
    <location>
        <begin position="20"/>
        <end position="44"/>
    </location>
</feature>
<comment type="similarity">
    <text evidence="1">Belongs to the LytR/CpsA/Psr (LCP) family.</text>
</comment>
<dbReference type="InterPro" id="IPR050922">
    <property type="entry name" value="LytR/CpsA/Psr_CW_biosynth"/>
</dbReference>
<reference evidence="9" key="1">
    <citation type="journal article" date="2019" name="Int. J. Syst. Evol. Microbiol.">
        <title>The Global Catalogue of Microorganisms (GCM) 10K type strain sequencing project: providing services to taxonomists for standard genome sequencing and annotation.</title>
        <authorList>
            <consortium name="The Broad Institute Genomics Platform"/>
            <consortium name="The Broad Institute Genome Sequencing Center for Infectious Disease"/>
            <person name="Wu L."/>
            <person name="Ma J."/>
        </authorList>
    </citation>
    <scope>NUCLEOTIDE SEQUENCE [LARGE SCALE GENOMIC DNA]</scope>
    <source>
        <strain evidence="9">CGMCC 1.15790</strain>
    </source>
</reference>
<gene>
    <name evidence="8" type="ORF">ACFPTR_06000</name>
</gene>
<evidence type="ECO:0000256" key="3">
    <source>
        <dbReference type="ARBA" id="ARBA00022968"/>
    </source>
</evidence>
<sequence length="348" mass="39470">MAKQVPRTRMARRKRRARFFIKTILFIGFMSFLVLGGTIGYFAWKLSDVAADTQELLKRGEKSERREEAVNPKQDNISVLFIGVDNRDGDLDGLSDALLLATFNKNDPSIKLTSIPRDSLVNIPHHGQDKITHAHAFGGVDLTVQTVEELLDIPVDYYVKLNFEAFIEIVDALNGVEVDVAKSFYEQDSYGNHNAIFIEEGKQVLSGEEALAYARMRKNDPQGDIGRGQRQQEIIESLIRKSASISSIRHYDDVLQSVEEHMTMNLSFGNLIALHQYAGAINHIEKLQLKGENLYMNNVYYYQLDEQHTYEISQQLKAHLEIEDSDPYSTPGASVQTEAETFESENTY</sequence>
<proteinExistence type="inferred from homology"/>
<feature type="domain" description="Cell envelope-related transcriptional attenuator" evidence="7">
    <location>
        <begin position="95"/>
        <end position="243"/>
    </location>
</feature>
<evidence type="ECO:0000256" key="5">
    <source>
        <dbReference type="SAM" id="MobiDB-lite"/>
    </source>
</evidence>
<evidence type="ECO:0000256" key="4">
    <source>
        <dbReference type="ARBA" id="ARBA00022989"/>
    </source>
</evidence>
<name>A0ABW0U853_9BACI</name>
<evidence type="ECO:0000256" key="2">
    <source>
        <dbReference type="ARBA" id="ARBA00022692"/>
    </source>
</evidence>
<dbReference type="RefSeq" id="WP_270898328.1">
    <property type="nucleotide sequence ID" value="NZ_JBHSPF010000022.1"/>
</dbReference>
<evidence type="ECO:0000313" key="8">
    <source>
        <dbReference type="EMBL" id="MFC5628450.1"/>
    </source>
</evidence>
<keyword evidence="3" id="KW-0735">Signal-anchor</keyword>
<evidence type="ECO:0000256" key="1">
    <source>
        <dbReference type="ARBA" id="ARBA00006068"/>
    </source>
</evidence>
<organism evidence="8 9">
    <name type="scientific">Aliibacillus thermotolerans</name>
    <dbReference type="NCBI Taxonomy" id="1834418"/>
    <lineage>
        <taxon>Bacteria</taxon>
        <taxon>Bacillati</taxon>
        <taxon>Bacillota</taxon>
        <taxon>Bacilli</taxon>
        <taxon>Bacillales</taxon>
        <taxon>Bacillaceae</taxon>
        <taxon>Aliibacillus</taxon>
    </lineage>
</organism>
<evidence type="ECO:0000259" key="7">
    <source>
        <dbReference type="Pfam" id="PF03816"/>
    </source>
</evidence>
<protein>
    <submittedName>
        <fullName evidence="8">LCP family protein</fullName>
    </submittedName>
</protein>
<dbReference type="Proteomes" id="UP001596143">
    <property type="component" value="Unassembled WGS sequence"/>
</dbReference>
<evidence type="ECO:0000256" key="6">
    <source>
        <dbReference type="SAM" id="Phobius"/>
    </source>
</evidence>
<accession>A0ABW0U853</accession>
<comment type="caution">
    <text evidence="8">The sequence shown here is derived from an EMBL/GenBank/DDBJ whole genome shotgun (WGS) entry which is preliminary data.</text>
</comment>
<dbReference type="NCBIfam" id="TIGR00350">
    <property type="entry name" value="lytR_cpsA_psr"/>
    <property type="match status" value="1"/>
</dbReference>
<dbReference type="PANTHER" id="PTHR33392">
    <property type="entry name" value="POLYISOPRENYL-TEICHOIC ACID--PEPTIDOGLYCAN TEICHOIC ACID TRANSFERASE TAGU"/>
    <property type="match status" value="1"/>
</dbReference>
<dbReference type="PANTHER" id="PTHR33392:SF3">
    <property type="entry name" value="POLYISOPRENYL-TEICHOIC ACID--PEPTIDOGLYCAN TEICHOIC ACID TRANSFERASE TAGT"/>
    <property type="match status" value="1"/>
</dbReference>
<keyword evidence="4 6" id="KW-1133">Transmembrane helix</keyword>
<feature type="compositionally biased region" description="Polar residues" evidence="5">
    <location>
        <begin position="327"/>
        <end position="348"/>
    </location>
</feature>
<keyword evidence="6" id="KW-0472">Membrane</keyword>
<keyword evidence="2 6" id="KW-0812">Transmembrane</keyword>
<dbReference type="Gene3D" id="3.40.630.190">
    <property type="entry name" value="LCP protein"/>
    <property type="match status" value="1"/>
</dbReference>
<feature type="region of interest" description="Disordered" evidence="5">
    <location>
        <begin position="324"/>
        <end position="348"/>
    </location>
</feature>
<dbReference type="EMBL" id="JBHSPF010000022">
    <property type="protein sequence ID" value="MFC5628450.1"/>
    <property type="molecule type" value="Genomic_DNA"/>
</dbReference>
<keyword evidence="9" id="KW-1185">Reference proteome</keyword>
<evidence type="ECO:0000313" key="9">
    <source>
        <dbReference type="Proteomes" id="UP001596143"/>
    </source>
</evidence>
<dbReference type="Pfam" id="PF03816">
    <property type="entry name" value="LytR_cpsA_psr"/>
    <property type="match status" value="1"/>
</dbReference>